<proteinExistence type="predicted"/>
<accession>A0A9P0CW14</accession>
<sequence>MHNNRMNSYDEIKYPMIQHLPSIAKDLLLDIFKDTDSLIYELYQDPYEVIRRDCHQHFDTSDYPAKNIYEIPQDNKKVLGMMKDENNGVPMTDYIGLRSKLYSTKVLVTDYDIMKKRLELEEKEYDEDEIDIILKNVGVTKKAKGVKGSVVKTIITFDDYMNCRRLFHKI</sequence>
<organism evidence="1 2">
    <name type="scientific">Psylliodes chrysocephalus</name>
    <dbReference type="NCBI Taxonomy" id="3402493"/>
    <lineage>
        <taxon>Eukaryota</taxon>
        <taxon>Metazoa</taxon>
        <taxon>Ecdysozoa</taxon>
        <taxon>Arthropoda</taxon>
        <taxon>Hexapoda</taxon>
        <taxon>Insecta</taxon>
        <taxon>Pterygota</taxon>
        <taxon>Neoptera</taxon>
        <taxon>Endopterygota</taxon>
        <taxon>Coleoptera</taxon>
        <taxon>Polyphaga</taxon>
        <taxon>Cucujiformia</taxon>
        <taxon>Chrysomeloidea</taxon>
        <taxon>Chrysomelidae</taxon>
        <taxon>Galerucinae</taxon>
        <taxon>Alticini</taxon>
        <taxon>Psylliodes</taxon>
    </lineage>
</organism>
<dbReference type="OrthoDB" id="6602337at2759"/>
<dbReference type="AlphaFoldDB" id="A0A9P0CW14"/>
<evidence type="ECO:0000313" key="2">
    <source>
        <dbReference type="Proteomes" id="UP001153636"/>
    </source>
</evidence>
<name>A0A9P0CW14_9CUCU</name>
<keyword evidence="2" id="KW-1185">Reference proteome</keyword>
<dbReference type="Proteomes" id="UP001153636">
    <property type="component" value="Chromosome 20"/>
</dbReference>
<reference evidence="1" key="1">
    <citation type="submission" date="2022-01" db="EMBL/GenBank/DDBJ databases">
        <authorList>
            <person name="King R."/>
        </authorList>
    </citation>
    <scope>NUCLEOTIDE SEQUENCE</scope>
</reference>
<evidence type="ECO:0000313" key="1">
    <source>
        <dbReference type="EMBL" id="CAH1107235.1"/>
    </source>
</evidence>
<dbReference type="EMBL" id="OV651832">
    <property type="protein sequence ID" value="CAH1107235.1"/>
    <property type="molecule type" value="Genomic_DNA"/>
</dbReference>
<gene>
    <name evidence="1" type="ORF">PSYICH_LOCUS7947</name>
</gene>
<protein>
    <submittedName>
        <fullName evidence="1">Uncharacterized protein</fullName>
    </submittedName>
</protein>